<comment type="subcellular location">
    <subcellularLocation>
        <location evidence="8">Cell membrane</location>
        <topology evidence="8">Multi-pass membrane protein</topology>
    </subcellularLocation>
    <subcellularLocation>
        <location evidence="1">Membrane</location>
        <topology evidence="1">Multi-pass membrane protein</topology>
    </subcellularLocation>
</comment>
<gene>
    <name evidence="11" type="primary">modB</name>
    <name evidence="11" type="ORF">JX360_03105</name>
</gene>
<comment type="similarity">
    <text evidence="8">Belongs to the binding-protein-dependent transport system permease family.</text>
</comment>
<feature type="domain" description="ABC transporter" evidence="9">
    <location>
        <begin position="231"/>
        <end position="483"/>
    </location>
</feature>
<dbReference type="Pfam" id="PF00528">
    <property type="entry name" value="BPD_transp_1"/>
    <property type="match status" value="1"/>
</dbReference>
<dbReference type="SUPFAM" id="SSF161098">
    <property type="entry name" value="MetI-like"/>
    <property type="match status" value="1"/>
</dbReference>
<keyword evidence="8" id="KW-0813">Transport</keyword>
<evidence type="ECO:0000256" key="4">
    <source>
        <dbReference type="ARBA" id="ARBA00022741"/>
    </source>
</evidence>
<evidence type="ECO:0000256" key="3">
    <source>
        <dbReference type="ARBA" id="ARBA00022692"/>
    </source>
</evidence>
<dbReference type="CDD" id="cd06261">
    <property type="entry name" value="TM_PBP2"/>
    <property type="match status" value="1"/>
</dbReference>
<evidence type="ECO:0000256" key="8">
    <source>
        <dbReference type="RuleBase" id="RU363032"/>
    </source>
</evidence>
<sequence>MSDYNLSPLWISLRIAGLATAITFVLGTLAAYGMLHYRGRWRSLIEAVLIAPLVLPPTVVGFALLLVFGRRTILGQLLASLDLSVIFTWYAGVITAVVVALPLMYRTALGSFQQIDPTLLAAARTLGASGVRVFGQVLLPLALPGILAGVTLSFARALGEFGATLMLAGNIPGRTQTLSMAIFFAVQAGDMRGAALGSALILMLSLGVVTGVNLWFQRQPLQRHRSRNPSLRVAAVPSTLANRDPGAPAPRLWVDIHKRLPHFELRAHLTSRGQPLGLLGASGSGKSLLLRCIAGIETPDAGRILLNDRVLFDAEQGIRLPSAQRRVGVIFQNYALFPHLTVGQNIAFGIPAGLSETEKQERIQAQLKSIQLKGWENRYPSELSGGQQQRVALARALASDPEILLLDEPFSALDTHLRSHLEHQMSEILADYKGVTILVTHNMEEAFRLCEDLAVLEHGQIVAQTDKRRLFEAPPCLSIAQLTGCKNISRAQPLGPQWIAALDWGCELQIQGSRSGEHIAIRAHHLALRRDGSLPNTFPAWLVKWSETPHRFTLFFKLNSPPSHSQDYHLQAEVLRERWQEMQNWGSPWWLQLDPSHLMMF</sequence>
<dbReference type="SUPFAM" id="SSF52540">
    <property type="entry name" value="P-loop containing nucleoside triphosphate hydrolases"/>
    <property type="match status" value="1"/>
</dbReference>
<dbReference type="PROSITE" id="PS00211">
    <property type="entry name" value="ABC_TRANSPORTER_1"/>
    <property type="match status" value="1"/>
</dbReference>
<dbReference type="InterPro" id="IPR050334">
    <property type="entry name" value="Molybdenum_import_ModC"/>
</dbReference>
<evidence type="ECO:0000259" key="9">
    <source>
        <dbReference type="PROSITE" id="PS50893"/>
    </source>
</evidence>
<feature type="transmembrane region" description="Helical" evidence="8">
    <location>
        <begin position="141"/>
        <end position="159"/>
    </location>
</feature>
<dbReference type="Pfam" id="PF00005">
    <property type="entry name" value="ABC_tran"/>
    <property type="match status" value="1"/>
</dbReference>
<dbReference type="InterPro" id="IPR017871">
    <property type="entry name" value="ABC_transporter-like_CS"/>
</dbReference>
<name>A0ABT0C7Y4_THEVL</name>
<dbReference type="RefSeq" id="WP_244349110.1">
    <property type="nucleotide sequence ID" value="NZ_JAFIRA010000004.1"/>
</dbReference>
<dbReference type="Gene3D" id="3.40.50.300">
    <property type="entry name" value="P-loop containing nucleotide triphosphate hydrolases"/>
    <property type="match status" value="1"/>
</dbReference>
<dbReference type="PROSITE" id="PS50893">
    <property type="entry name" value="ABC_TRANSPORTER_2"/>
    <property type="match status" value="1"/>
</dbReference>
<dbReference type="NCBIfam" id="TIGR02141">
    <property type="entry name" value="modB_ABC"/>
    <property type="match status" value="1"/>
</dbReference>
<dbReference type="InterPro" id="IPR003439">
    <property type="entry name" value="ABC_transporter-like_ATP-bd"/>
</dbReference>
<dbReference type="PANTHER" id="PTHR43514">
    <property type="entry name" value="ABC TRANSPORTER I FAMILY MEMBER 10"/>
    <property type="match status" value="1"/>
</dbReference>
<dbReference type="EMBL" id="JAFIRA010000004">
    <property type="protein sequence ID" value="MCJ2541903.1"/>
    <property type="molecule type" value="Genomic_DNA"/>
</dbReference>
<evidence type="ECO:0000256" key="1">
    <source>
        <dbReference type="ARBA" id="ARBA00004141"/>
    </source>
</evidence>
<feature type="transmembrane region" description="Helical" evidence="8">
    <location>
        <begin position="47"/>
        <end position="67"/>
    </location>
</feature>
<feature type="transmembrane region" description="Helical" evidence="8">
    <location>
        <begin position="87"/>
        <end position="105"/>
    </location>
</feature>
<accession>A0ABT0C7Y4</accession>
<keyword evidence="12" id="KW-1185">Reference proteome</keyword>
<feature type="transmembrane region" description="Helical" evidence="8">
    <location>
        <begin position="195"/>
        <end position="216"/>
    </location>
</feature>
<dbReference type="Proteomes" id="UP000830835">
    <property type="component" value="Unassembled WGS sequence"/>
</dbReference>
<evidence type="ECO:0000256" key="7">
    <source>
        <dbReference type="ARBA" id="ARBA00023136"/>
    </source>
</evidence>
<feature type="transmembrane region" description="Helical" evidence="8">
    <location>
        <begin position="12"/>
        <end position="35"/>
    </location>
</feature>
<proteinExistence type="inferred from homology"/>
<keyword evidence="3 8" id="KW-0812">Transmembrane</keyword>
<protein>
    <submittedName>
        <fullName evidence="11">Molybdate ABC transporter permease subunit</fullName>
    </submittedName>
</protein>
<keyword evidence="6 8" id="KW-1133">Transmembrane helix</keyword>
<keyword evidence="7 8" id="KW-0472">Membrane</keyword>
<keyword evidence="4" id="KW-0547">Nucleotide-binding</keyword>
<keyword evidence="2" id="KW-0500">Molybdenum</keyword>
<keyword evidence="5" id="KW-0067">ATP-binding</keyword>
<dbReference type="InterPro" id="IPR027417">
    <property type="entry name" value="P-loop_NTPase"/>
</dbReference>
<evidence type="ECO:0000259" key="10">
    <source>
        <dbReference type="PROSITE" id="PS50928"/>
    </source>
</evidence>
<feature type="domain" description="ABC transmembrane type-1" evidence="10">
    <location>
        <begin position="9"/>
        <end position="213"/>
    </location>
</feature>
<organism evidence="11 12">
    <name type="scientific">Thermostichus vulcanus str. 'Rupite'</name>
    <dbReference type="NCBI Taxonomy" id="2813851"/>
    <lineage>
        <taxon>Bacteria</taxon>
        <taxon>Bacillati</taxon>
        <taxon>Cyanobacteriota</taxon>
        <taxon>Cyanophyceae</taxon>
        <taxon>Thermostichales</taxon>
        <taxon>Thermostichaceae</taxon>
        <taxon>Thermostichus</taxon>
    </lineage>
</organism>
<reference evidence="11" key="1">
    <citation type="submission" date="2021-02" db="EMBL/GenBank/DDBJ databases">
        <title>The CRISPR/cas machinery reduction and long-range gene transfer in the hot spring cyanobacterium Synechococcus.</title>
        <authorList>
            <person name="Dvorak P."/>
            <person name="Jahodarova E."/>
            <person name="Hasler P."/>
            <person name="Poulickova A."/>
        </authorList>
    </citation>
    <scope>NUCLEOTIDE SEQUENCE</scope>
    <source>
        <strain evidence="11">Rupite</strain>
    </source>
</reference>
<evidence type="ECO:0000313" key="11">
    <source>
        <dbReference type="EMBL" id="MCJ2541903.1"/>
    </source>
</evidence>
<dbReference type="InterPro" id="IPR035906">
    <property type="entry name" value="MetI-like_sf"/>
</dbReference>
<evidence type="ECO:0000256" key="2">
    <source>
        <dbReference type="ARBA" id="ARBA00022505"/>
    </source>
</evidence>
<dbReference type="PANTHER" id="PTHR43514:SF1">
    <property type="entry name" value="SULFATE_THIOSULFATE IMPORT ATP-BINDING PROTEIN CYSA"/>
    <property type="match status" value="1"/>
</dbReference>
<dbReference type="InterPro" id="IPR011867">
    <property type="entry name" value="ModB_ABC"/>
</dbReference>
<dbReference type="SMART" id="SM00382">
    <property type="entry name" value="AAA"/>
    <property type="match status" value="1"/>
</dbReference>
<dbReference type="InterPro" id="IPR003593">
    <property type="entry name" value="AAA+_ATPase"/>
</dbReference>
<evidence type="ECO:0000313" key="12">
    <source>
        <dbReference type="Proteomes" id="UP000830835"/>
    </source>
</evidence>
<dbReference type="Gene3D" id="1.10.3720.10">
    <property type="entry name" value="MetI-like"/>
    <property type="match status" value="1"/>
</dbReference>
<comment type="caution">
    <text evidence="11">The sequence shown here is derived from an EMBL/GenBank/DDBJ whole genome shotgun (WGS) entry which is preliminary data.</text>
</comment>
<evidence type="ECO:0000256" key="6">
    <source>
        <dbReference type="ARBA" id="ARBA00022989"/>
    </source>
</evidence>
<dbReference type="InterPro" id="IPR000515">
    <property type="entry name" value="MetI-like"/>
</dbReference>
<dbReference type="PROSITE" id="PS50928">
    <property type="entry name" value="ABC_TM1"/>
    <property type="match status" value="1"/>
</dbReference>
<evidence type="ECO:0000256" key="5">
    <source>
        <dbReference type="ARBA" id="ARBA00022840"/>
    </source>
</evidence>